<name>A0A835JRN8_9ROSI</name>
<dbReference type="Pfam" id="PF00313">
    <property type="entry name" value="CSD"/>
    <property type="match status" value="1"/>
</dbReference>
<dbReference type="SMART" id="SM00357">
    <property type="entry name" value="CSP"/>
    <property type="match status" value="1"/>
</dbReference>
<reference evidence="2 3" key="1">
    <citation type="submission" date="2020-10" db="EMBL/GenBank/DDBJ databases">
        <title>Plant Genome Project.</title>
        <authorList>
            <person name="Zhang R.-G."/>
        </authorList>
    </citation>
    <scope>NUCLEOTIDE SEQUENCE [LARGE SCALE GENOMIC DNA]</scope>
    <source>
        <strain evidence="2">FAFU-HL-1</strain>
        <tissue evidence="2">Leaf</tissue>
    </source>
</reference>
<dbReference type="PROSITE" id="PS51857">
    <property type="entry name" value="CSD_2"/>
    <property type="match status" value="1"/>
</dbReference>
<dbReference type="InterPro" id="IPR019844">
    <property type="entry name" value="CSD_CS"/>
</dbReference>
<sequence>MGDQKQTGKVKWFNDEKGFGFITPDTGGVDLFVHFSCIKSEGYYILGEGEEVEFEIKTSDSGRTMVTNVTAPGGKPFQGIRSSGGYGGGGILGEGEKVEFEIQSSDDSRTKAANVTAPVETQLKASDPAVDIEVVEAAEVEVCIGCLMGTSREKVRRPEIGDMKAMAATSLWLQARRSSVNERSRRSSFLFSNDFDGNHSGLLEQTETRMIGPLVKLLDESEPEVTKEAAISLNELASSDNFLCVTHSKDTLLLHETEIEEPEIESLLPEAKSRLEL</sequence>
<evidence type="ECO:0000313" key="2">
    <source>
        <dbReference type="EMBL" id="KAF9676142.1"/>
    </source>
</evidence>
<dbReference type="OrthoDB" id="422005at2759"/>
<dbReference type="PANTHER" id="PTHR46565:SF20">
    <property type="entry name" value="COLD SHOCK DOMAIN-CONTAINING PROTEIN 4"/>
    <property type="match status" value="1"/>
</dbReference>
<comment type="caution">
    <text evidence="2">The sequence shown here is derived from an EMBL/GenBank/DDBJ whole genome shotgun (WGS) entry which is preliminary data.</text>
</comment>
<keyword evidence="3" id="KW-1185">Reference proteome</keyword>
<dbReference type="PROSITE" id="PS00352">
    <property type="entry name" value="CSD_1"/>
    <property type="match status" value="1"/>
</dbReference>
<evidence type="ECO:0000259" key="1">
    <source>
        <dbReference type="PROSITE" id="PS51857"/>
    </source>
</evidence>
<dbReference type="InterPro" id="IPR012340">
    <property type="entry name" value="NA-bd_OB-fold"/>
</dbReference>
<protein>
    <recommendedName>
        <fullName evidence="1">CSD domain-containing protein</fullName>
    </recommendedName>
</protein>
<dbReference type="AlphaFoldDB" id="A0A835JRN8"/>
<dbReference type="Proteomes" id="UP000657918">
    <property type="component" value="Unassembled WGS sequence"/>
</dbReference>
<dbReference type="InterPro" id="IPR002059">
    <property type="entry name" value="CSP_DNA-bd"/>
</dbReference>
<organism evidence="2 3">
    <name type="scientific">Salix dunnii</name>
    <dbReference type="NCBI Taxonomy" id="1413687"/>
    <lineage>
        <taxon>Eukaryota</taxon>
        <taxon>Viridiplantae</taxon>
        <taxon>Streptophyta</taxon>
        <taxon>Embryophyta</taxon>
        <taxon>Tracheophyta</taxon>
        <taxon>Spermatophyta</taxon>
        <taxon>Magnoliopsida</taxon>
        <taxon>eudicotyledons</taxon>
        <taxon>Gunneridae</taxon>
        <taxon>Pentapetalae</taxon>
        <taxon>rosids</taxon>
        <taxon>fabids</taxon>
        <taxon>Malpighiales</taxon>
        <taxon>Salicaceae</taxon>
        <taxon>Saliceae</taxon>
        <taxon>Salix</taxon>
    </lineage>
</organism>
<gene>
    <name evidence="2" type="ORF">SADUNF_Sadunf09G0107500</name>
</gene>
<proteinExistence type="predicted"/>
<dbReference type="InterPro" id="IPR011129">
    <property type="entry name" value="CSD"/>
</dbReference>
<dbReference type="SUPFAM" id="SSF50249">
    <property type="entry name" value="Nucleic acid-binding proteins"/>
    <property type="match status" value="1"/>
</dbReference>
<dbReference type="GO" id="GO:0003676">
    <property type="term" value="F:nucleic acid binding"/>
    <property type="evidence" value="ECO:0007669"/>
    <property type="project" value="InterPro"/>
</dbReference>
<dbReference type="PRINTS" id="PR00050">
    <property type="entry name" value="COLDSHOCK"/>
</dbReference>
<evidence type="ECO:0000313" key="3">
    <source>
        <dbReference type="Proteomes" id="UP000657918"/>
    </source>
</evidence>
<dbReference type="CDD" id="cd04458">
    <property type="entry name" value="CSP_CDS"/>
    <property type="match status" value="1"/>
</dbReference>
<accession>A0A835JRN8</accession>
<dbReference type="Gene3D" id="2.40.50.140">
    <property type="entry name" value="Nucleic acid-binding proteins"/>
    <property type="match status" value="1"/>
</dbReference>
<dbReference type="EMBL" id="JADGMS010000009">
    <property type="protein sequence ID" value="KAF9676142.1"/>
    <property type="molecule type" value="Genomic_DNA"/>
</dbReference>
<feature type="domain" description="CSD" evidence="1">
    <location>
        <begin position="5"/>
        <end position="71"/>
    </location>
</feature>
<dbReference type="PANTHER" id="PTHR46565">
    <property type="entry name" value="COLD SHOCK DOMAIN PROTEIN 2"/>
    <property type="match status" value="1"/>
</dbReference>